<dbReference type="PROSITE" id="PS01124">
    <property type="entry name" value="HTH_ARAC_FAMILY_2"/>
    <property type="match status" value="1"/>
</dbReference>
<feature type="domain" description="HTH araC/xylS-type" evidence="4">
    <location>
        <begin position="165"/>
        <end position="262"/>
    </location>
</feature>
<dbReference type="InterPro" id="IPR003313">
    <property type="entry name" value="AraC-bd"/>
</dbReference>
<evidence type="ECO:0000256" key="1">
    <source>
        <dbReference type="ARBA" id="ARBA00023015"/>
    </source>
</evidence>
<dbReference type="InterPro" id="IPR009057">
    <property type="entry name" value="Homeodomain-like_sf"/>
</dbReference>
<name>A0ABW7CY95_9GAMM</name>
<reference evidence="5 6" key="1">
    <citation type="submission" date="2024-09" db="EMBL/GenBank/DDBJ databases">
        <authorList>
            <consortium name="All-Russian atlas of soil microorganisms"/>
            <consortium name="as a basis for the search for new antimicrobial producers and enzymes with unique properties"/>
            <person name="Sokolova E.A."/>
            <person name="Voronina E.N."/>
        </authorList>
    </citation>
    <scope>NUCLEOTIDE SEQUENCE [LARGE SCALE GENOMIC DNA]</scope>
    <source>
        <strain evidence="5 6">AF-22b-331.1</strain>
    </source>
</reference>
<dbReference type="InterPro" id="IPR011051">
    <property type="entry name" value="RmlC_Cupin_sf"/>
</dbReference>
<dbReference type="CDD" id="cd06124">
    <property type="entry name" value="cupin_NimR-like_N"/>
    <property type="match status" value="1"/>
</dbReference>
<dbReference type="PANTHER" id="PTHR11019:SF199">
    <property type="entry name" value="HTH-TYPE TRANSCRIPTIONAL REGULATOR NIMR"/>
    <property type="match status" value="1"/>
</dbReference>
<evidence type="ECO:0000256" key="2">
    <source>
        <dbReference type="ARBA" id="ARBA00023125"/>
    </source>
</evidence>
<protein>
    <submittedName>
        <fullName evidence="5">Helix-turn-helix domain-containing protein</fullName>
    </submittedName>
</protein>
<evidence type="ECO:0000256" key="3">
    <source>
        <dbReference type="ARBA" id="ARBA00023163"/>
    </source>
</evidence>
<dbReference type="InterPro" id="IPR018060">
    <property type="entry name" value="HTH_AraC"/>
</dbReference>
<evidence type="ECO:0000259" key="4">
    <source>
        <dbReference type="PROSITE" id="PS01124"/>
    </source>
</evidence>
<dbReference type="Pfam" id="PF12833">
    <property type="entry name" value="HTH_18"/>
    <property type="match status" value="1"/>
</dbReference>
<organism evidence="5 6">
    <name type="scientific">Stenotrophomonas nematodicola</name>
    <dbReference type="NCBI Taxonomy" id="2656746"/>
    <lineage>
        <taxon>Bacteria</taxon>
        <taxon>Pseudomonadati</taxon>
        <taxon>Pseudomonadota</taxon>
        <taxon>Gammaproteobacteria</taxon>
        <taxon>Lysobacterales</taxon>
        <taxon>Lysobacteraceae</taxon>
        <taxon>Stenotrophomonas</taxon>
    </lineage>
</organism>
<sequence>MANQTSSALIDPTLADAAHGPLLFAASNHPAVGPRRTPRHQHARGQLIGARQGLLQIEAGSAHWLLPAGHLAWIPPGLPHALLAPQGFDGWSLYFSAAASARLPGDPRVLFPGALLLAAITRALAWRPAALDAAQQRLAEVIVDELVASVPLPLALAQPRDRRLRQVARALAQQPHDGREVEAWAARIGVSARTLARRWQAETGMGLAQWRQRLRVLHALPQLLAGDSVTRTALGLGYDTTSAFIAVFKREMGTTPARYVRSRGATA</sequence>
<comment type="caution">
    <text evidence="5">The sequence shown here is derived from an EMBL/GenBank/DDBJ whole genome shotgun (WGS) entry which is preliminary data.</text>
</comment>
<dbReference type="RefSeq" id="WP_394163207.1">
    <property type="nucleotide sequence ID" value="NZ_JBHGCJ010000006.1"/>
</dbReference>
<dbReference type="InterPro" id="IPR018062">
    <property type="entry name" value="HTH_AraC-typ_CS"/>
</dbReference>
<evidence type="ECO:0000313" key="6">
    <source>
        <dbReference type="Proteomes" id="UP001605261"/>
    </source>
</evidence>
<dbReference type="SUPFAM" id="SSF46689">
    <property type="entry name" value="Homeodomain-like"/>
    <property type="match status" value="1"/>
</dbReference>
<dbReference type="Gene3D" id="1.10.10.60">
    <property type="entry name" value="Homeodomain-like"/>
    <property type="match status" value="1"/>
</dbReference>
<evidence type="ECO:0000313" key="5">
    <source>
        <dbReference type="EMBL" id="MFG6109526.1"/>
    </source>
</evidence>
<keyword evidence="1" id="KW-0805">Transcription regulation</keyword>
<dbReference type="PANTHER" id="PTHR11019">
    <property type="entry name" value="HTH-TYPE TRANSCRIPTIONAL REGULATOR NIMR"/>
    <property type="match status" value="1"/>
</dbReference>
<dbReference type="PROSITE" id="PS00041">
    <property type="entry name" value="HTH_ARAC_FAMILY_1"/>
    <property type="match status" value="1"/>
</dbReference>
<keyword evidence="6" id="KW-1185">Reference proteome</keyword>
<dbReference type="Proteomes" id="UP001605261">
    <property type="component" value="Unassembled WGS sequence"/>
</dbReference>
<proteinExistence type="predicted"/>
<keyword evidence="2" id="KW-0238">DNA-binding</keyword>
<gene>
    <name evidence="5" type="ORF">ACEU0G_003539</name>
</gene>
<keyword evidence="3" id="KW-0804">Transcription</keyword>
<dbReference type="SUPFAM" id="SSF51182">
    <property type="entry name" value="RmlC-like cupins"/>
    <property type="match status" value="1"/>
</dbReference>
<dbReference type="SMART" id="SM00342">
    <property type="entry name" value="HTH_ARAC"/>
    <property type="match status" value="1"/>
</dbReference>
<accession>A0ABW7CY95</accession>
<dbReference type="Pfam" id="PF02311">
    <property type="entry name" value="AraC_binding"/>
    <property type="match status" value="1"/>
</dbReference>
<dbReference type="EMBL" id="JBHGCJ010000006">
    <property type="protein sequence ID" value="MFG6109526.1"/>
    <property type="molecule type" value="Genomic_DNA"/>
</dbReference>